<name>A0A5B7I9F9_PORTR</name>
<organism evidence="1 2">
    <name type="scientific">Portunus trituberculatus</name>
    <name type="common">Swimming crab</name>
    <name type="synonym">Neptunus trituberculatus</name>
    <dbReference type="NCBI Taxonomy" id="210409"/>
    <lineage>
        <taxon>Eukaryota</taxon>
        <taxon>Metazoa</taxon>
        <taxon>Ecdysozoa</taxon>
        <taxon>Arthropoda</taxon>
        <taxon>Crustacea</taxon>
        <taxon>Multicrustacea</taxon>
        <taxon>Malacostraca</taxon>
        <taxon>Eumalacostraca</taxon>
        <taxon>Eucarida</taxon>
        <taxon>Decapoda</taxon>
        <taxon>Pleocyemata</taxon>
        <taxon>Brachyura</taxon>
        <taxon>Eubrachyura</taxon>
        <taxon>Portunoidea</taxon>
        <taxon>Portunidae</taxon>
        <taxon>Portuninae</taxon>
        <taxon>Portunus</taxon>
    </lineage>
</organism>
<dbReference type="AlphaFoldDB" id="A0A5B7I9F9"/>
<proteinExistence type="predicted"/>
<comment type="caution">
    <text evidence="1">The sequence shown here is derived from an EMBL/GenBank/DDBJ whole genome shotgun (WGS) entry which is preliminary data.</text>
</comment>
<dbReference type="EMBL" id="VSRR010049379">
    <property type="protein sequence ID" value="MPC78795.1"/>
    <property type="molecule type" value="Genomic_DNA"/>
</dbReference>
<reference evidence="1 2" key="1">
    <citation type="submission" date="2019-05" db="EMBL/GenBank/DDBJ databases">
        <title>Another draft genome of Portunus trituberculatus and its Hox gene families provides insights of decapod evolution.</title>
        <authorList>
            <person name="Jeong J.-H."/>
            <person name="Song I."/>
            <person name="Kim S."/>
            <person name="Choi T."/>
            <person name="Kim D."/>
            <person name="Ryu S."/>
            <person name="Kim W."/>
        </authorList>
    </citation>
    <scope>NUCLEOTIDE SEQUENCE [LARGE SCALE GENOMIC DNA]</scope>
    <source>
        <tissue evidence="1">Muscle</tissue>
    </source>
</reference>
<gene>
    <name evidence="1" type="ORF">E2C01_073293</name>
</gene>
<sequence>MRGPSSSVRRLDFGRPCVVLPKTPPLPTSTHAYTLIQISCCLYFCLGLDDTFKAADSHCVVLVVRVLML</sequence>
<keyword evidence="2" id="KW-1185">Reference proteome</keyword>
<dbReference type="Proteomes" id="UP000324222">
    <property type="component" value="Unassembled WGS sequence"/>
</dbReference>
<protein>
    <submittedName>
        <fullName evidence="1">Uncharacterized protein</fullName>
    </submittedName>
</protein>
<evidence type="ECO:0000313" key="1">
    <source>
        <dbReference type="EMBL" id="MPC78795.1"/>
    </source>
</evidence>
<evidence type="ECO:0000313" key="2">
    <source>
        <dbReference type="Proteomes" id="UP000324222"/>
    </source>
</evidence>
<accession>A0A5B7I9F9</accession>